<dbReference type="Proteomes" id="UP000276133">
    <property type="component" value="Unassembled WGS sequence"/>
</dbReference>
<organism evidence="1 2">
    <name type="scientific">Brachionus plicatilis</name>
    <name type="common">Marine rotifer</name>
    <name type="synonym">Brachionus muelleri</name>
    <dbReference type="NCBI Taxonomy" id="10195"/>
    <lineage>
        <taxon>Eukaryota</taxon>
        <taxon>Metazoa</taxon>
        <taxon>Spiralia</taxon>
        <taxon>Gnathifera</taxon>
        <taxon>Rotifera</taxon>
        <taxon>Eurotatoria</taxon>
        <taxon>Monogononta</taxon>
        <taxon>Pseudotrocha</taxon>
        <taxon>Ploima</taxon>
        <taxon>Brachionidae</taxon>
        <taxon>Brachionus</taxon>
    </lineage>
</organism>
<evidence type="ECO:0000313" key="2">
    <source>
        <dbReference type="Proteomes" id="UP000276133"/>
    </source>
</evidence>
<reference evidence="1 2" key="1">
    <citation type="journal article" date="2018" name="Sci. Rep.">
        <title>Genomic signatures of local adaptation to the degree of environmental predictability in rotifers.</title>
        <authorList>
            <person name="Franch-Gras L."/>
            <person name="Hahn C."/>
            <person name="Garcia-Roger E.M."/>
            <person name="Carmona M.J."/>
            <person name="Serra M."/>
            <person name="Gomez A."/>
        </authorList>
    </citation>
    <scope>NUCLEOTIDE SEQUENCE [LARGE SCALE GENOMIC DNA]</scope>
    <source>
        <strain evidence="1">HYR1</strain>
    </source>
</reference>
<evidence type="ECO:0000313" key="1">
    <source>
        <dbReference type="EMBL" id="RNA14471.1"/>
    </source>
</evidence>
<accession>A0A3M7QTS7</accession>
<keyword evidence="2" id="KW-1185">Reference proteome</keyword>
<proteinExistence type="predicted"/>
<comment type="caution">
    <text evidence="1">The sequence shown here is derived from an EMBL/GenBank/DDBJ whole genome shotgun (WGS) entry which is preliminary data.</text>
</comment>
<sequence length="68" mass="8141">MSFIKEIFYNLSQDDINPNIKPVRQKHRHVPHHLRKFVSEKIQKITSINLITPAMLLLRDQTIKEETF</sequence>
<gene>
    <name evidence="1" type="ORF">BpHYR1_014133</name>
</gene>
<dbReference type="AlphaFoldDB" id="A0A3M7QTS7"/>
<name>A0A3M7QTS7_BRAPC</name>
<protein>
    <submittedName>
        <fullName evidence="1">Uncharacterized protein</fullName>
    </submittedName>
</protein>
<dbReference type="OrthoDB" id="10067350at2759"/>
<dbReference type="EMBL" id="REGN01005175">
    <property type="protein sequence ID" value="RNA14471.1"/>
    <property type="molecule type" value="Genomic_DNA"/>
</dbReference>